<dbReference type="Proteomes" id="UP000324832">
    <property type="component" value="Unassembled WGS sequence"/>
</dbReference>
<gene>
    <name evidence="1" type="ORF">LSINAPIS_LOCUS140</name>
</gene>
<evidence type="ECO:0000313" key="1">
    <source>
        <dbReference type="EMBL" id="VVC86291.1"/>
    </source>
</evidence>
<name>A0A5E4PK66_9NEOP</name>
<sequence length="144" mass="16994">MLDIKGSADYLSRSGTFTNFSMLFDASYKSSWSTHASSQGTQEFELLIRIEQFNIVRHIKSIQLFYTVADRTLNIKLCKCYVVKLYNILYIINKYDNNNKKNLNRSFLDEIDYSSKNKVQFRTAYTDYLKGFEKKNHSFLIFKS</sequence>
<reference evidence="1 2" key="1">
    <citation type="submission" date="2017-07" db="EMBL/GenBank/DDBJ databases">
        <authorList>
            <person name="Talla V."/>
            <person name="Backstrom N."/>
        </authorList>
    </citation>
    <scope>NUCLEOTIDE SEQUENCE [LARGE SCALE GENOMIC DNA]</scope>
</reference>
<organism evidence="1 2">
    <name type="scientific">Leptidea sinapis</name>
    <dbReference type="NCBI Taxonomy" id="189913"/>
    <lineage>
        <taxon>Eukaryota</taxon>
        <taxon>Metazoa</taxon>
        <taxon>Ecdysozoa</taxon>
        <taxon>Arthropoda</taxon>
        <taxon>Hexapoda</taxon>
        <taxon>Insecta</taxon>
        <taxon>Pterygota</taxon>
        <taxon>Neoptera</taxon>
        <taxon>Endopterygota</taxon>
        <taxon>Lepidoptera</taxon>
        <taxon>Glossata</taxon>
        <taxon>Ditrysia</taxon>
        <taxon>Papilionoidea</taxon>
        <taxon>Pieridae</taxon>
        <taxon>Dismorphiinae</taxon>
        <taxon>Leptidea</taxon>
    </lineage>
</organism>
<keyword evidence="2" id="KW-1185">Reference proteome</keyword>
<evidence type="ECO:0000313" key="2">
    <source>
        <dbReference type="Proteomes" id="UP000324832"/>
    </source>
</evidence>
<protein>
    <submittedName>
        <fullName evidence="1">Uncharacterized protein</fullName>
    </submittedName>
</protein>
<proteinExistence type="predicted"/>
<accession>A0A5E4PK66</accession>
<dbReference type="EMBL" id="FZQP02000002">
    <property type="protein sequence ID" value="VVC86291.1"/>
    <property type="molecule type" value="Genomic_DNA"/>
</dbReference>
<dbReference type="AlphaFoldDB" id="A0A5E4PK66"/>